<dbReference type="PROSITE" id="PS51257">
    <property type="entry name" value="PROKAR_LIPOPROTEIN"/>
    <property type="match status" value="1"/>
</dbReference>
<accession>A0A1M7JDE6</accession>
<evidence type="ECO:0008006" key="3">
    <source>
        <dbReference type="Google" id="ProtNLM"/>
    </source>
</evidence>
<proteinExistence type="predicted"/>
<organism evidence="1 2">
    <name type="scientific">Anaerosporobacter mobilis DSM 15930</name>
    <dbReference type="NCBI Taxonomy" id="1120996"/>
    <lineage>
        <taxon>Bacteria</taxon>
        <taxon>Bacillati</taxon>
        <taxon>Bacillota</taxon>
        <taxon>Clostridia</taxon>
        <taxon>Lachnospirales</taxon>
        <taxon>Lachnospiraceae</taxon>
        <taxon>Anaerosporobacter</taxon>
    </lineage>
</organism>
<dbReference type="SUPFAM" id="SSF109998">
    <property type="entry name" value="Triger factor/SurA peptide-binding domain-like"/>
    <property type="match status" value="1"/>
</dbReference>
<name>A0A1M7JDE6_9FIRM</name>
<keyword evidence="2" id="KW-1185">Reference proteome</keyword>
<dbReference type="EMBL" id="FRCP01000011">
    <property type="protein sequence ID" value="SHM50994.1"/>
    <property type="molecule type" value="Genomic_DNA"/>
</dbReference>
<dbReference type="InterPro" id="IPR027304">
    <property type="entry name" value="Trigger_fact/SurA_dom_sf"/>
</dbReference>
<dbReference type="OrthoDB" id="2063154at2"/>
<evidence type="ECO:0000313" key="1">
    <source>
        <dbReference type="EMBL" id="SHM50994.1"/>
    </source>
</evidence>
<dbReference type="Proteomes" id="UP000184038">
    <property type="component" value="Unassembled WGS sequence"/>
</dbReference>
<reference evidence="1 2" key="1">
    <citation type="submission" date="2016-11" db="EMBL/GenBank/DDBJ databases">
        <authorList>
            <person name="Jaros S."/>
            <person name="Januszkiewicz K."/>
            <person name="Wedrychowicz H."/>
        </authorList>
    </citation>
    <scope>NUCLEOTIDE SEQUENCE [LARGE SCALE GENOMIC DNA]</scope>
    <source>
        <strain evidence="1 2">DSM 15930</strain>
    </source>
</reference>
<protein>
    <recommendedName>
        <fullName evidence="3">SurA N-terminal domain-containing protein</fullName>
    </recommendedName>
</protein>
<dbReference type="AlphaFoldDB" id="A0A1M7JDE6"/>
<evidence type="ECO:0000313" key="2">
    <source>
        <dbReference type="Proteomes" id="UP000184038"/>
    </source>
</evidence>
<dbReference type="STRING" id="1120996.SAMN02746066_02203"/>
<dbReference type="RefSeq" id="WP_139241745.1">
    <property type="nucleotide sequence ID" value="NZ_FRCP01000011.1"/>
</dbReference>
<sequence length="199" mass="23342">MKRKSFICICIVSILLILGIVIACFTRRDINYDPTTTVVVTIDKEKIYLDEVMYHLTLSKMQGQLYASFMNDTDYMNRDYGDGRTIGEVMKQESMDNAIRYELLYQQAIQEGYDLTDEEIIDSKKRTENILITIPEEDRKNTGLTEDKLVLIQEKIALATRYYQTMYKDVDLTDKNVYEQLKDGHQITIQKKVWNSVKF</sequence>
<gene>
    <name evidence="1" type="ORF">SAMN02746066_02203</name>
</gene>